<sequence length="297" mass="31201">MLKNEFNEGSALLVRRLTAGGLSSCCALLIGLGILASPARSTPAVNVDGVLSTLPLPPDVDPPTQTSLMEGLPLKKLTLGKPVANGNLRSGFGIRRHPILLSSRMHTGVDWAARLGAPILSAGEGTVLLAEWATGYGRRVEIQHADGVVTAYSHMSRFSTDIEPGAQVRQGQVIGFVGSTGLSTGPHLHFEVLVNGYFVDPMDIYAPGGGVAARVQKKASPTNGRTGTAPAEQITASAGSAAPLAQPAPKSVRLAEHTTARRIAAASLKLAEKWAEHDRRIRAIQSKITASTLMIMR</sequence>
<keyword evidence="5" id="KW-0862">Zinc</keyword>
<dbReference type="Proteomes" id="UP001223720">
    <property type="component" value="Chromosome"/>
</dbReference>
<dbReference type="InterPro" id="IPR050570">
    <property type="entry name" value="Cell_wall_metabolism_enzyme"/>
</dbReference>
<dbReference type="Pfam" id="PF01551">
    <property type="entry name" value="Peptidase_M23"/>
    <property type="match status" value="1"/>
</dbReference>
<evidence type="ECO:0000256" key="3">
    <source>
        <dbReference type="ARBA" id="ARBA00022723"/>
    </source>
</evidence>
<dbReference type="GO" id="GO:0006508">
    <property type="term" value="P:proteolysis"/>
    <property type="evidence" value="ECO:0007669"/>
    <property type="project" value="UniProtKB-KW"/>
</dbReference>
<dbReference type="Gene3D" id="2.70.70.10">
    <property type="entry name" value="Glucose Permease (Domain IIA)"/>
    <property type="match status" value="1"/>
</dbReference>
<dbReference type="SUPFAM" id="SSF51261">
    <property type="entry name" value="Duplicated hybrid motif"/>
    <property type="match status" value="1"/>
</dbReference>
<dbReference type="InterPro" id="IPR011055">
    <property type="entry name" value="Dup_hybrid_motif"/>
</dbReference>
<dbReference type="InterPro" id="IPR016047">
    <property type="entry name" value="M23ase_b-sheet_dom"/>
</dbReference>
<feature type="domain" description="M23ase beta-sheet core" evidence="7">
    <location>
        <begin position="104"/>
        <end position="201"/>
    </location>
</feature>
<dbReference type="GO" id="GO:0046872">
    <property type="term" value="F:metal ion binding"/>
    <property type="evidence" value="ECO:0007669"/>
    <property type="project" value="UniProtKB-KW"/>
</dbReference>
<accession>A0AAX3WR87</accession>
<evidence type="ECO:0000256" key="2">
    <source>
        <dbReference type="ARBA" id="ARBA00022670"/>
    </source>
</evidence>
<reference evidence="8" key="1">
    <citation type="journal article" date="2022" name="Biotechnol. Bioprocess Eng.">
        <title>Pan-genome Analysis Reveals Comparative Genomic Features of Central Metabolic Pathways in Methylorubrum extorquens.</title>
        <authorList>
            <person name="Lee G.M."/>
            <person name="Scott-Nevros Z.K."/>
            <person name="Lee S.-M."/>
            <person name="Kim D."/>
        </authorList>
    </citation>
    <scope>NUCLEOTIDE SEQUENCE</scope>
    <source>
        <strain evidence="8">ATCC 55366</strain>
    </source>
</reference>
<evidence type="ECO:0000313" key="9">
    <source>
        <dbReference type="Proteomes" id="UP001223720"/>
    </source>
</evidence>
<dbReference type="PANTHER" id="PTHR21666">
    <property type="entry name" value="PEPTIDASE-RELATED"/>
    <property type="match status" value="1"/>
</dbReference>
<gene>
    <name evidence="8" type="ORF">KEC54_02610</name>
</gene>
<keyword evidence="2" id="KW-0645">Protease</keyword>
<dbReference type="CDD" id="cd12797">
    <property type="entry name" value="M23_peptidase"/>
    <property type="match status" value="1"/>
</dbReference>
<proteinExistence type="predicted"/>
<evidence type="ECO:0000313" key="8">
    <source>
        <dbReference type="EMBL" id="WHQ72614.1"/>
    </source>
</evidence>
<dbReference type="AlphaFoldDB" id="A0AAX3WR87"/>
<name>A0AAX3WR87_METEX</name>
<comment type="cofactor">
    <cofactor evidence="1">
        <name>Zn(2+)</name>
        <dbReference type="ChEBI" id="CHEBI:29105"/>
    </cofactor>
</comment>
<dbReference type="PANTHER" id="PTHR21666:SF288">
    <property type="entry name" value="CELL DIVISION PROTEIN YTFB"/>
    <property type="match status" value="1"/>
</dbReference>
<protein>
    <submittedName>
        <fullName evidence="8">M23 family metallopeptidase</fullName>
    </submittedName>
</protein>
<keyword evidence="3" id="KW-0479">Metal-binding</keyword>
<evidence type="ECO:0000256" key="4">
    <source>
        <dbReference type="ARBA" id="ARBA00022801"/>
    </source>
</evidence>
<evidence type="ECO:0000256" key="6">
    <source>
        <dbReference type="ARBA" id="ARBA00023049"/>
    </source>
</evidence>
<organism evidence="8 9">
    <name type="scientific">Methylorubrum extorquens</name>
    <name type="common">Methylobacterium dichloromethanicum</name>
    <name type="synonym">Methylobacterium extorquens</name>
    <dbReference type="NCBI Taxonomy" id="408"/>
    <lineage>
        <taxon>Bacteria</taxon>
        <taxon>Pseudomonadati</taxon>
        <taxon>Pseudomonadota</taxon>
        <taxon>Alphaproteobacteria</taxon>
        <taxon>Hyphomicrobiales</taxon>
        <taxon>Methylobacteriaceae</taxon>
        <taxon>Methylorubrum</taxon>
    </lineage>
</organism>
<evidence type="ECO:0000259" key="7">
    <source>
        <dbReference type="Pfam" id="PF01551"/>
    </source>
</evidence>
<evidence type="ECO:0000256" key="5">
    <source>
        <dbReference type="ARBA" id="ARBA00022833"/>
    </source>
</evidence>
<evidence type="ECO:0000256" key="1">
    <source>
        <dbReference type="ARBA" id="ARBA00001947"/>
    </source>
</evidence>
<keyword evidence="4" id="KW-0378">Hydrolase</keyword>
<keyword evidence="6" id="KW-0482">Metalloprotease</keyword>
<dbReference type="EMBL" id="CP073633">
    <property type="protein sequence ID" value="WHQ72614.1"/>
    <property type="molecule type" value="Genomic_DNA"/>
</dbReference>
<dbReference type="GO" id="GO:0004222">
    <property type="term" value="F:metalloendopeptidase activity"/>
    <property type="evidence" value="ECO:0007669"/>
    <property type="project" value="TreeGrafter"/>
</dbReference>